<dbReference type="Gene3D" id="3.40.50.150">
    <property type="entry name" value="Vaccinia Virus protein VP39"/>
    <property type="match status" value="2"/>
</dbReference>
<dbReference type="OrthoDB" id="311172at2759"/>
<dbReference type="InterPro" id="IPR029063">
    <property type="entry name" value="SAM-dependent_MTases_sf"/>
</dbReference>
<dbReference type="Proteomes" id="UP000053676">
    <property type="component" value="Unassembled WGS sequence"/>
</dbReference>
<gene>
    <name evidence="1" type="ORF">NECAME_15126</name>
</gene>
<protein>
    <submittedName>
        <fullName evidence="1">Uncharacterized protein</fullName>
    </submittedName>
</protein>
<sequence length="111" mass="12452">MDQIGANQSHWKGVWSCAQYLGSGTGVVGLVLGKLAVKKVILTDYPSEEGLDWQNTDNIAAVVDSLTDLDFLVAADVFYDVCTFRPLIATITAFFDKFPKLRFYFSYEERE</sequence>
<dbReference type="STRING" id="51031.W2SJF9"/>
<dbReference type="KEGG" id="nai:NECAME_15126"/>
<evidence type="ECO:0000313" key="2">
    <source>
        <dbReference type="Proteomes" id="UP000053676"/>
    </source>
</evidence>
<accession>W2SJF9</accession>
<proteinExistence type="predicted"/>
<name>W2SJF9_NECAM</name>
<dbReference type="AlphaFoldDB" id="W2SJF9"/>
<dbReference type="EMBL" id="KI669056">
    <property type="protein sequence ID" value="ETN69740.1"/>
    <property type="molecule type" value="Genomic_DNA"/>
</dbReference>
<dbReference type="Pfam" id="PF10294">
    <property type="entry name" value="Methyltransf_16"/>
    <property type="match status" value="1"/>
</dbReference>
<evidence type="ECO:0000313" key="1">
    <source>
        <dbReference type="EMBL" id="ETN69740.1"/>
    </source>
</evidence>
<reference evidence="2" key="1">
    <citation type="journal article" date="2014" name="Nat. Genet.">
        <title>Genome of the human hookworm Necator americanus.</title>
        <authorList>
            <person name="Tang Y.T."/>
            <person name="Gao X."/>
            <person name="Rosa B.A."/>
            <person name="Abubucker S."/>
            <person name="Hallsworth-Pepin K."/>
            <person name="Martin J."/>
            <person name="Tyagi R."/>
            <person name="Heizer E."/>
            <person name="Zhang X."/>
            <person name="Bhonagiri-Palsikar V."/>
            <person name="Minx P."/>
            <person name="Warren W.C."/>
            <person name="Wang Q."/>
            <person name="Zhan B."/>
            <person name="Hotez P.J."/>
            <person name="Sternberg P.W."/>
            <person name="Dougall A."/>
            <person name="Gaze S.T."/>
            <person name="Mulvenna J."/>
            <person name="Sotillo J."/>
            <person name="Ranganathan S."/>
            <person name="Rabelo E.M."/>
            <person name="Wilson R.K."/>
            <person name="Felgner P.L."/>
            <person name="Bethony J."/>
            <person name="Hawdon J.M."/>
            <person name="Gasser R.B."/>
            <person name="Loukas A."/>
            <person name="Mitreva M."/>
        </authorList>
    </citation>
    <scope>NUCLEOTIDE SEQUENCE [LARGE SCALE GENOMIC DNA]</scope>
</reference>
<dbReference type="InterPro" id="IPR019410">
    <property type="entry name" value="Methyltransf_16"/>
</dbReference>
<organism evidence="1 2">
    <name type="scientific">Necator americanus</name>
    <name type="common">Human hookworm</name>
    <dbReference type="NCBI Taxonomy" id="51031"/>
    <lineage>
        <taxon>Eukaryota</taxon>
        <taxon>Metazoa</taxon>
        <taxon>Ecdysozoa</taxon>
        <taxon>Nematoda</taxon>
        <taxon>Chromadorea</taxon>
        <taxon>Rhabditida</taxon>
        <taxon>Rhabditina</taxon>
        <taxon>Rhabditomorpha</taxon>
        <taxon>Strongyloidea</taxon>
        <taxon>Ancylostomatidae</taxon>
        <taxon>Bunostominae</taxon>
        <taxon>Necator</taxon>
    </lineage>
</organism>
<keyword evidence="2" id="KW-1185">Reference proteome</keyword>